<evidence type="ECO:0000313" key="3">
    <source>
        <dbReference type="Proteomes" id="UP000799753"/>
    </source>
</evidence>
<reference evidence="2" key="1">
    <citation type="journal article" date="2020" name="Stud. Mycol.">
        <title>101 Dothideomycetes genomes: a test case for predicting lifestyles and emergence of pathogens.</title>
        <authorList>
            <person name="Haridas S."/>
            <person name="Albert R."/>
            <person name="Binder M."/>
            <person name="Bloem J."/>
            <person name="Labutti K."/>
            <person name="Salamov A."/>
            <person name="Andreopoulos B."/>
            <person name="Baker S."/>
            <person name="Barry K."/>
            <person name="Bills G."/>
            <person name="Bluhm B."/>
            <person name="Cannon C."/>
            <person name="Castanera R."/>
            <person name="Culley D."/>
            <person name="Daum C."/>
            <person name="Ezra D."/>
            <person name="Gonzalez J."/>
            <person name="Henrissat B."/>
            <person name="Kuo A."/>
            <person name="Liang C."/>
            <person name="Lipzen A."/>
            <person name="Lutzoni F."/>
            <person name="Magnuson J."/>
            <person name="Mondo S."/>
            <person name="Nolan M."/>
            <person name="Ohm R."/>
            <person name="Pangilinan J."/>
            <person name="Park H.-J."/>
            <person name="Ramirez L."/>
            <person name="Alfaro M."/>
            <person name="Sun H."/>
            <person name="Tritt A."/>
            <person name="Yoshinaga Y."/>
            <person name="Zwiers L.-H."/>
            <person name="Turgeon B."/>
            <person name="Goodwin S."/>
            <person name="Spatafora J."/>
            <person name="Crous P."/>
            <person name="Grigoriev I."/>
        </authorList>
    </citation>
    <scope>NUCLEOTIDE SEQUENCE</scope>
    <source>
        <strain evidence="2">CBS 473.64</strain>
    </source>
</reference>
<dbReference type="EMBL" id="MU006791">
    <property type="protein sequence ID" value="KAF2637919.1"/>
    <property type="molecule type" value="Genomic_DNA"/>
</dbReference>
<gene>
    <name evidence="2" type="ORF">P280DRAFT_471588</name>
</gene>
<sequence>MKIIAILTVLSSLLTSAIALNSRESAPDHKFLPMMQVRRDTAKTDVCGTADIVGSPDYTRKLLKSNKCIHLDMWVGSLKFNYTVFNITNASCNCAVSRNDEDCNKGFSMPLRLGDSTFVKFDDGFEGPLEEGKWYQCNETATMT</sequence>
<name>A0A6A6RQN5_9PLEO</name>
<organism evidence="2 3">
    <name type="scientific">Massarina eburnea CBS 473.64</name>
    <dbReference type="NCBI Taxonomy" id="1395130"/>
    <lineage>
        <taxon>Eukaryota</taxon>
        <taxon>Fungi</taxon>
        <taxon>Dikarya</taxon>
        <taxon>Ascomycota</taxon>
        <taxon>Pezizomycotina</taxon>
        <taxon>Dothideomycetes</taxon>
        <taxon>Pleosporomycetidae</taxon>
        <taxon>Pleosporales</taxon>
        <taxon>Massarineae</taxon>
        <taxon>Massarinaceae</taxon>
        <taxon>Massarina</taxon>
    </lineage>
</organism>
<evidence type="ECO:0000313" key="2">
    <source>
        <dbReference type="EMBL" id="KAF2637919.1"/>
    </source>
</evidence>
<feature type="chain" id="PRO_5025516556" evidence="1">
    <location>
        <begin position="20"/>
        <end position="144"/>
    </location>
</feature>
<dbReference type="AlphaFoldDB" id="A0A6A6RQN5"/>
<proteinExistence type="predicted"/>
<evidence type="ECO:0000256" key="1">
    <source>
        <dbReference type="SAM" id="SignalP"/>
    </source>
</evidence>
<keyword evidence="3" id="KW-1185">Reference proteome</keyword>
<keyword evidence="1" id="KW-0732">Signal</keyword>
<accession>A0A6A6RQN5</accession>
<protein>
    <submittedName>
        <fullName evidence="2">Uncharacterized protein</fullName>
    </submittedName>
</protein>
<feature type="signal peptide" evidence="1">
    <location>
        <begin position="1"/>
        <end position="19"/>
    </location>
</feature>
<dbReference type="Proteomes" id="UP000799753">
    <property type="component" value="Unassembled WGS sequence"/>
</dbReference>